<dbReference type="GeneID" id="83544191"/>
<gene>
    <name evidence="1" type="ORF">QJT92_07120</name>
    <name evidence="2" type="ORF">QJU97_06950</name>
    <name evidence="3" type="ORF">SAMN05444853_11824</name>
</gene>
<organism evidence="3 4">
    <name type="scientific">Phocoenobacter skyensis</name>
    <dbReference type="NCBI Taxonomy" id="97481"/>
    <lineage>
        <taxon>Bacteria</taxon>
        <taxon>Pseudomonadati</taxon>
        <taxon>Pseudomonadota</taxon>
        <taxon>Gammaproteobacteria</taxon>
        <taxon>Pasteurellales</taxon>
        <taxon>Pasteurellaceae</taxon>
        <taxon>Phocoenobacter</taxon>
    </lineage>
</organism>
<evidence type="ECO:0000313" key="5">
    <source>
        <dbReference type="Proteomes" id="UP001224812"/>
    </source>
</evidence>
<evidence type="ECO:0000313" key="3">
    <source>
        <dbReference type="EMBL" id="SEM44360.1"/>
    </source>
</evidence>
<reference evidence="3" key="1">
    <citation type="submission" date="2016-10" db="EMBL/GenBank/DDBJ databases">
        <authorList>
            <person name="de Groot N.N."/>
        </authorList>
    </citation>
    <scope>NUCLEOTIDE SEQUENCE [LARGE SCALE GENOMIC DNA]</scope>
    <source>
        <strain evidence="3">DSM 24204</strain>
    </source>
</reference>
<dbReference type="EMBL" id="FOBN01000018">
    <property type="protein sequence ID" value="SEM44360.1"/>
    <property type="molecule type" value="Genomic_DNA"/>
</dbReference>
<dbReference type="Proteomes" id="UP001231736">
    <property type="component" value="Unassembled WGS sequence"/>
</dbReference>
<dbReference type="InterPro" id="IPR023393">
    <property type="entry name" value="START-like_dom_sf"/>
</dbReference>
<dbReference type="OrthoDB" id="9810827at2"/>
<dbReference type="Proteomes" id="UP000198883">
    <property type="component" value="Unassembled WGS sequence"/>
</dbReference>
<dbReference type="AlphaFoldDB" id="A0A1H7YE09"/>
<reference evidence="2" key="4">
    <citation type="journal article" date="2023" name="Front. Microbiol.">
        <title>Phylogeography and host specificity of Pasteurellaceae pathogenic to sea-farmed fish in the north-east Atlantic.</title>
        <authorList>
            <person name="Gulla S."/>
            <person name="Colquhoun D.J."/>
            <person name="Olsen A.B."/>
            <person name="Spilsberg B."/>
            <person name="Lagesen K."/>
            <person name="Aakesson C.P."/>
            <person name="Strom S."/>
            <person name="Manji F."/>
            <person name="Birkbeck T.H."/>
            <person name="Nilsen H.K."/>
        </authorList>
    </citation>
    <scope>NUCLEOTIDE SEQUENCE</scope>
    <source>
        <strain evidence="2">98B1</strain>
    </source>
</reference>
<protein>
    <recommendedName>
        <fullName evidence="6">Polyketide cyclase / dehydrase and lipid transport</fullName>
    </recommendedName>
</protein>
<dbReference type="EMBL" id="JASAYT010000020">
    <property type="protein sequence ID" value="MDP8175189.1"/>
    <property type="molecule type" value="Genomic_DNA"/>
</dbReference>
<evidence type="ECO:0008006" key="6">
    <source>
        <dbReference type="Google" id="ProtNLM"/>
    </source>
</evidence>
<keyword evidence="5" id="KW-1185">Reference proteome</keyword>
<proteinExistence type="predicted"/>
<evidence type="ECO:0000313" key="4">
    <source>
        <dbReference type="Proteomes" id="UP000198883"/>
    </source>
</evidence>
<evidence type="ECO:0000313" key="1">
    <source>
        <dbReference type="EMBL" id="MDP8085690.1"/>
    </source>
</evidence>
<accession>A0A1H7YE09</accession>
<dbReference type="EMBL" id="JASAVS010000014">
    <property type="protein sequence ID" value="MDP8085690.1"/>
    <property type="molecule type" value="Genomic_DNA"/>
</dbReference>
<dbReference type="Gene3D" id="3.30.530.20">
    <property type="match status" value="1"/>
</dbReference>
<name>A0A1H7YE09_9PAST</name>
<reference evidence="4" key="2">
    <citation type="submission" date="2016-10" db="EMBL/GenBank/DDBJ databases">
        <authorList>
            <person name="Varghese N."/>
            <person name="Submissions S."/>
        </authorList>
    </citation>
    <scope>NUCLEOTIDE SEQUENCE [LARGE SCALE GENOMIC DNA]</scope>
    <source>
        <strain evidence="4">DSM 24204</strain>
    </source>
</reference>
<dbReference type="RefSeq" id="WP_090922443.1">
    <property type="nucleotide sequence ID" value="NZ_CP016180.1"/>
</dbReference>
<reference evidence="1 5" key="3">
    <citation type="journal article" date="2023" name="Front. Microbiol.">
        <title>Phylogeography and host specificity of Pasteurellaceae pathogenic to sea-farmed fish in the north-east Atlantic.</title>
        <authorList>
            <person name="Gulla S."/>
            <person name="Colquhoun D.J."/>
            <person name="Olsen A.B."/>
            <person name="Spilsberg B."/>
            <person name="Lagesen K."/>
            <person name="Aakesson C.P."/>
            <person name="Strom S."/>
            <person name="Manji F."/>
            <person name="Birkbeck T.H."/>
            <person name="Nilsen H.K."/>
        </authorList>
    </citation>
    <scope>NUCLEOTIDE SEQUENCE [LARGE SCALE GENOMIC DNA]</scope>
    <source>
        <strain evidence="1 5">VIO11850</strain>
    </source>
</reference>
<dbReference type="SUPFAM" id="SSF55961">
    <property type="entry name" value="Bet v1-like"/>
    <property type="match status" value="1"/>
</dbReference>
<dbReference type="Proteomes" id="UP001224812">
    <property type="component" value="Unassembled WGS sequence"/>
</dbReference>
<sequence>MWFKEVTIKTNATCEQIWTLWSDLENWHKWDNDIEFAQLNGKFEEGACGILKPCQAPKLSFKLINVDTLNEFTARSFLPFTKMDFIHKVTEKEGEMYITHAVQITGLLTFLFSKIIGEKIIKGLPNSMHNLSEMAEKVSNE</sequence>
<evidence type="ECO:0000313" key="2">
    <source>
        <dbReference type="EMBL" id="MDP8175189.1"/>
    </source>
</evidence>